<proteinExistence type="predicted"/>
<comment type="caution">
    <text evidence="3">The sequence shown here is derived from an EMBL/GenBank/DDBJ whole genome shotgun (WGS) entry which is preliminary data.</text>
</comment>
<protein>
    <recommendedName>
        <fullName evidence="5">Phage/plasmid replication protein, gene II/X family</fullName>
    </recommendedName>
</protein>
<dbReference type="Pfam" id="PF05144">
    <property type="entry name" value="Phage_CRI"/>
    <property type="match status" value="1"/>
</dbReference>
<dbReference type="EMBL" id="MXAP01000129">
    <property type="protein sequence ID" value="OPH34875.1"/>
    <property type="molecule type" value="Genomic_DNA"/>
</dbReference>
<dbReference type="Proteomes" id="UP000190777">
    <property type="component" value="Unassembled WGS sequence"/>
</dbReference>
<organism evidence="3 4">
    <name type="scientific">Moraxella equi</name>
    <dbReference type="NCBI Taxonomy" id="60442"/>
    <lineage>
        <taxon>Bacteria</taxon>
        <taxon>Pseudomonadati</taxon>
        <taxon>Pseudomonadota</taxon>
        <taxon>Gammaproteobacteria</taxon>
        <taxon>Moraxellales</taxon>
        <taxon>Moraxellaceae</taxon>
        <taxon>Moraxella</taxon>
    </lineage>
</organism>
<feature type="domain" description="Replication-associated protein G2P C-terminal" evidence="2">
    <location>
        <begin position="329"/>
        <end position="414"/>
    </location>
</feature>
<gene>
    <name evidence="3" type="ORF">B5J93_11635</name>
</gene>
<evidence type="ECO:0000313" key="4">
    <source>
        <dbReference type="Proteomes" id="UP000190777"/>
    </source>
</evidence>
<evidence type="ECO:0000259" key="2">
    <source>
        <dbReference type="Pfam" id="PF05155"/>
    </source>
</evidence>
<evidence type="ECO:0008006" key="5">
    <source>
        <dbReference type="Google" id="ProtNLM"/>
    </source>
</evidence>
<keyword evidence="4" id="KW-1185">Reference proteome</keyword>
<dbReference type="NCBIfam" id="TIGR01629">
    <property type="entry name" value="rep_II_X"/>
    <property type="match status" value="1"/>
</dbReference>
<name>A0ABX3NFN5_9GAMM</name>
<evidence type="ECO:0000259" key="1">
    <source>
        <dbReference type="Pfam" id="PF05144"/>
    </source>
</evidence>
<accession>A0ABX3NFN5</accession>
<sequence length="435" mass="50837">MLIGIPYLHLINWYTFKVAMHDTNIINIPFQAPYVRHLGGVEFGLVADLQYFGVKSYGGIRFDVDTGKVEYYDIKHPFEKLPSSFADMAVKVYHHTKNTIPYIALNASPKFLQGHNVYGTDYVYELVCEMLGVLRDSYPVLWSFLDVQNAHFARIDVTYSARLPTDDMMFEVIDMIGRVKTKYRFPDNKRNIFANTRYWGQAVNRVGYCKMYGKNNEVADTMKSLRRKARADNRQAHYLLDTVFTPELEQFAKNLLRFEATNKKQMLENMGMPSNIWQFMLYQKNNPDCMFKMWKFWFAEIFDSMRGEVSMTLDDSEVLRLCKEKLTTITPKGKISYTKAMHAYNFYIILRSKGFNNTKQTTNEKTFYRNIKLLVDIGISKAHLQNLNGREIKTVPLIELIQIDFANQTPPNYQPVKSRYSGEFDKYLNPLRIVA</sequence>
<dbReference type="Pfam" id="PF05155">
    <property type="entry name" value="G2P_X_C"/>
    <property type="match status" value="1"/>
</dbReference>
<feature type="domain" description="Replication-associated protein G2P N-terminal" evidence="1">
    <location>
        <begin position="20"/>
        <end position="271"/>
    </location>
</feature>
<evidence type="ECO:0000313" key="3">
    <source>
        <dbReference type="EMBL" id="OPH34875.1"/>
    </source>
</evidence>
<reference evidence="3 4" key="1">
    <citation type="submission" date="2017-03" db="EMBL/GenBank/DDBJ databases">
        <title>Draft genome sequence of Moraxella equi CCUG 4950T type strain.</title>
        <authorList>
            <person name="Salva-Serra F."/>
            <person name="Engstrom-Jakobsson H."/>
            <person name="Thorell K."/>
            <person name="Jaen-Luchoro D."/>
            <person name="Gonzales-Siles L."/>
            <person name="Karlsson R."/>
            <person name="Yazdan S."/>
            <person name="Boulund F."/>
            <person name="Johnning A."/>
            <person name="Engstrand L."/>
            <person name="Kristiansson E."/>
            <person name="Moore E."/>
        </authorList>
    </citation>
    <scope>NUCLEOTIDE SEQUENCE [LARGE SCALE GENOMIC DNA]</scope>
    <source>
        <strain evidence="3 4">CCUG 4950</strain>
    </source>
</reference>
<dbReference type="InterPro" id="IPR022686">
    <property type="entry name" value="G2P_N"/>
</dbReference>
<dbReference type="InterPro" id="IPR006516">
    <property type="entry name" value="G2P"/>
</dbReference>
<dbReference type="InterPro" id="IPR022688">
    <property type="entry name" value="G2P_C"/>
</dbReference>